<keyword evidence="1" id="KW-0732">Signal</keyword>
<protein>
    <submittedName>
        <fullName evidence="2">Uncharacterized protein</fullName>
    </submittedName>
</protein>
<dbReference type="PROSITE" id="PS51257">
    <property type="entry name" value="PROKAR_LIPOPROTEIN"/>
    <property type="match status" value="1"/>
</dbReference>
<comment type="caution">
    <text evidence="2">The sequence shown here is derived from an EMBL/GenBank/DDBJ whole genome shotgun (WGS) entry which is preliminary data.</text>
</comment>
<evidence type="ECO:0000256" key="1">
    <source>
        <dbReference type="SAM" id="SignalP"/>
    </source>
</evidence>
<name>A0ABV1DYK8_9FIRM</name>
<sequence>MKKKKILAWVLTIVLLGCLGMITPAQASEDAGNAEGYELRVNFGTMEDAWVGDRIRISAYYNNQSIGSWDGKGHHVGFEVLKGASLVECELGYYRDGVDIQCLNTGEAIIRVFVREEGNGPAVYSKEFSISIRQKPENDSGYYIEARDMEETWFSDLWVGDAFRFWMYTEHYRYMRSNENGKDEPNLSYETVSGDGSIYEISGQYIHFIKPGDVRVKITCSIPNTPEKIYDFHVSEKPAEAEMEVVPVMSLPLKLGPIDKAFPLRDHEIPSVGIIALVKNVNYGNSTGHLTVEGFDMDSSWVESYVEETHREFFLPAHEGGSRPALVRNHVMYLGTINGALNMLEFAKRPGTLPYQYYIEVDGKKVADFPAITIEEPVITNNLPDQVFAGQSLSFSTALTNTYYENEKVDELLKQGGYDYYHHVGFRPKVEVLEGNVLQSNQDYTNTLTSSETLTFPSPGRVQLKITYESIHSTVNEGMNRMCEEEGCYDNIYSPSTIVTFDVQEAPPAVTASVDKTLYAPNETITASITTPGTVEKAYFVSETGAGIASARNAVKNPDGTITWSHVFSLASIGNRSLRVYTDGADTGVSVSFAIRRPTTPSLYGASIAPSAKVQENFTAVIQTSVQVNKVRLFNENGIGLAPASCTYSDQDGVRTWTYVTNVGTPGKRNLTVKVSDGSNNWIADTRHLEIWINR</sequence>
<organism evidence="2 3">
    <name type="scientific">Solibaculum intestinale</name>
    <dbReference type="NCBI Taxonomy" id="3133165"/>
    <lineage>
        <taxon>Bacteria</taxon>
        <taxon>Bacillati</taxon>
        <taxon>Bacillota</taxon>
        <taxon>Clostridia</taxon>
        <taxon>Eubacteriales</taxon>
        <taxon>Oscillospiraceae</taxon>
        <taxon>Solibaculum</taxon>
    </lineage>
</organism>
<gene>
    <name evidence="2" type="ORF">WMO26_02585</name>
</gene>
<dbReference type="RefSeq" id="WP_349217971.1">
    <property type="nucleotide sequence ID" value="NZ_JBBMFD010000002.1"/>
</dbReference>
<keyword evidence="3" id="KW-1185">Reference proteome</keyword>
<feature type="chain" id="PRO_5045767412" evidence="1">
    <location>
        <begin position="28"/>
        <end position="695"/>
    </location>
</feature>
<reference evidence="2 3" key="1">
    <citation type="submission" date="2024-03" db="EMBL/GenBank/DDBJ databases">
        <title>Human intestinal bacterial collection.</title>
        <authorList>
            <person name="Pauvert C."/>
            <person name="Hitch T.C.A."/>
            <person name="Clavel T."/>
        </authorList>
    </citation>
    <scope>NUCLEOTIDE SEQUENCE [LARGE SCALE GENOMIC DNA]</scope>
    <source>
        <strain evidence="2 3">CLA-JM-H44</strain>
    </source>
</reference>
<dbReference type="Proteomes" id="UP001489509">
    <property type="component" value="Unassembled WGS sequence"/>
</dbReference>
<accession>A0ABV1DYK8</accession>
<feature type="signal peptide" evidence="1">
    <location>
        <begin position="1"/>
        <end position="27"/>
    </location>
</feature>
<proteinExistence type="predicted"/>
<dbReference type="EMBL" id="JBBMFD010000002">
    <property type="protein sequence ID" value="MEQ2439709.1"/>
    <property type="molecule type" value="Genomic_DNA"/>
</dbReference>
<evidence type="ECO:0000313" key="3">
    <source>
        <dbReference type="Proteomes" id="UP001489509"/>
    </source>
</evidence>
<evidence type="ECO:0000313" key="2">
    <source>
        <dbReference type="EMBL" id="MEQ2439709.1"/>
    </source>
</evidence>